<dbReference type="Proteomes" id="UP000290331">
    <property type="component" value="Segment"/>
</dbReference>
<dbReference type="EMBL" id="MK376955">
    <property type="protein sequence ID" value="QAU06456.1"/>
    <property type="molecule type" value="Genomic_DNA"/>
</dbReference>
<dbReference type="RefSeq" id="YP_009953129.1">
    <property type="nucleotide sequence ID" value="NC_051619.1"/>
</dbReference>
<accession>A0A410TBN4</accession>
<gene>
    <name evidence="1" type="primary">38</name>
    <name evidence="1" type="ORF">SEA_KISI_38</name>
</gene>
<name>A0A410TBN4_9CAUD</name>
<dbReference type="GeneID" id="60324596"/>
<evidence type="ECO:0000313" key="2">
    <source>
        <dbReference type="Proteomes" id="UP000290331"/>
    </source>
</evidence>
<reference evidence="1 2" key="1">
    <citation type="submission" date="2019-01" db="EMBL/GenBank/DDBJ databases">
        <authorList>
            <person name="Kinder M."/>
            <person name="Sitio E."/>
            <person name="Ackerson L."/>
            <person name="Anderson L."/>
            <person name="Cottrell A."/>
            <person name="Eggleston T."/>
            <person name="Kiefer A."/>
            <person name="Ukcamaj A."/>
            <person name="Vendrell P."/>
            <person name="Waytashek C."/>
            <person name="Yeo A."/>
            <person name="Braley A.B."/>
            <person name="Ettinger A.-S.H."/>
            <person name="Ettinger W.F."/>
            <person name="Anders K.R."/>
            <person name="Bradley K.W."/>
            <person name="Asai D.J."/>
            <person name="Bowman C.A."/>
            <person name="Russell D.A."/>
            <person name="Pope W.H."/>
            <person name="Jacobs-Sera D."/>
            <person name="Hendrix R.W."/>
            <person name="Hatfull G.F."/>
        </authorList>
    </citation>
    <scope>NUCLEOTIDE SEQUENCE [LARGE SCALE GENOMIC DNA]</scope>
</reference>
<sequence>MIMRKLVDRLAHRLGFVRWANVLQGEIEWKAGEPVHVDLKVPGGQRVVGFVDSGLRL</sequence>
<keyword evidence="2" id="KW-1185">Reference proteome</keyword>
<proteinExistence type="predicted"/>
<organism evidence="1 2">
    <name type="scientific">Mycobacterium phage KiSi</name>
    <dbReference type="NCBI Taxonomy" id="2507856"/>
    <lineage>
        <taxon>Viruses</taxon>
        <taxon>Duplodnaviria</taxon>
        <taxon>Heunggongvirae</taxon>
        <taxon>Uroviricota</taxon>
        <taxon>Caudoviricetes</taxon>
        <taxon>Weiservirinae</taxon>
        <taxon>Anayavirus</taxon>
        <taxon>Anayavirus kisi</taxon>
    </lineage>
</organism>
<evidence type="ECO:0000313" key="1">
    <source>
        <dbReference type="EMBL" id="QAU06456.1"/>
    </source>
</evidence>
<protein>
    <submittedName>
        <fullName evidence="1">Uncharacterized protein</fullName>
    </submittedName>
</protein>
<dbReference type="KEGG" id="vg:60324596"/>